<dbReference type="Proteomes" id="UP000011713">
    <property type="component" value="Unassembled WGS sequence"/>
</dbReference>
<accession>M4BEN7</accession>
<dbReference type="VEuPathDB" id="FungiDB:HpaG804755"/>
<name>M4BEN7_HYAAE</name>
<reference evidence="2" key="2">
    <citation type="submission" date="2015-06" db="UniProtKB">
        <authorList>
            <consortium name="EnsemblProtists"/>
        </authorList>
    </citation>
    <scope>IDENTIFICATION</scope>
    <source>
        <strain evidence="2">Emoy2</strain>
    </source>
</reference>
<dbReference type="HOGENOM" id="CLU_140694_0_0_1"/>
<dbReference type="AlphaFoldDB" id="M4BEN7"/>
<reference evidence="3" key="1">
    <citation type="journal article" date="2010" name="Science">
        <title>Signatures of adaptation to obligate biotrophy in the Hyaloperonospora arabidopsidis genome.</title>
        <authorList>
            <person name="Baxter L."/>
            <person name="Tripathy S."/>
            <person name="Ishaque N."/>
            <person name="Boot N."/>
            <person name="Cabral A."/>
            <person name="Kemen E."/>
            <person name="Thines M."/>
            <person name="Ah-Fong A."/>
            <person name="Anderson R."/>
            <person name="Badejoko W."/>
            <person name="Bittner-Eddy P."/>
            <person name="Boore J.L."/>
            <person name="Chibucos M.C."/>
            <person name="Coates M."/>
            <person name="Dehal P."/>
            <person name="Delehaunty K."/>
            <person name="Dong S."/>
            <person name="Downton P."/>
            <person name="Dumas B."/>
            <person name="Fabro G."/>
            <person name="Fronick C."/>
            <person name="Fuerstenberg S.I."/>
            <person name="Fulton L."/>
            <person name="Gaulin E."/>
            <person name="Govers F."/>
            <person name="Hughes L."/>
            <person name="Humphray S."/>
            <person name="Jiang R.H."/>
            <person name="Judelson H."/>
            <person name="Kamoun S."/>
            <person name="Kyung K."/>
            <person name="Meijer H."/>
            <person name="Minx P."/>
            <person name="Morris P."/>
            <person name="Nelson J."/>
            <person name="Phuntumart V."/>
            <person name="Qutob D."/>
            <person name="Rehmany A."/>
            <person name="Rougon-Cardoso A."/>
            <person name="Ryden P."/>
            <person name="Torto-Alalibo T."/>
            <person name="Studholme D."/>
            <person name="Wang Y."/>
            <person name="Win J."/>
            <person name="Wood J."/>
            <person name="Clifton S.W."/>
            <person name="Rogers J."/>
            <person name="Van den Ackerveken G."/>
            <person name="Jones J.D."/>
            <person name="McDowell J.M."/>
            <person name="Beynon J."/>
            <person name="Tyler B.M."/>
        </authorList>
    </citation>
    <scope>NUCLEOTIDE SEQUENCE [LARGE SCALE GENOMIC DNA]</scope>
    <source>
        <strain evidence="3">Emoy2</strain>
    </source>
</reference>
<evidence type="ECO:0000313" key="3">
    <source>
        <dbReference type="Proteomes" id="UP000011713"/>
    </source>
</evidence>
<evidence type="ECO:0000313" key="2">
    <source>
        <dbReference type="EnsemblProtists" id="HpaP804755"/>
    </source>
</evidence>
<feature type="signal peptide" evidence="1">
    <location>
        <begin position="1"/>
        <end position="23"/>
    </location>
</feature>
<protein>
    <recommendedName>
        <fullName evidence="4">RxLR effector candidate protein</fullName>
    </recommendedName>
</protein>
<keyword evidence="1" id="KW-0732">Signal</keyword>
<proteinExistence type="predicted"/>
<evidence type="ECO:0008006" key="4">
    <source>
        <dbReference type="Google" id="ProtNLM"/>
    </source>
</evidence>
<feature type="chain" id="PRO_5004049008" description="RxLR effector candidate protein" evidence="1">
    <location>
        <begin position="24"/>
        <end position="183"/>
    </location>
</feature>
<evidence type="ECO:0000256" key="1">
    <source>
        <dbReference type="SAM" id="SignalP"/>
    </source>
</evidence>
<keyword evidence="3" id="KW-1185">Reference proteome</keyword>
<dbReference type="EMBL" id="JH598180">
    <property type="status" value="NOT_ANNOTATED_CDS"/>
    <property type="molecule type" value="Genomic_DNA"/>
</dbReference>
<dbReference type="EnsemblProtists" id="HpaT804755">
    <property type="protein sequence ID" value="HpaP804755"/>
    <property type="gene ID" value="HpaG804755"/>
</dbReference>
<dbReference type="InParanoid" id="M4BEN7"/>
<dbReference type="OMA" id="WPWKGLR"/>
<dbReference type="eggNOG" id="ENOG502S7Z9">
    <property type="taxonomic scope" value="Eukaryota"/>
</dbReference>
<organism evidence="2 3">
    <name type="scientific">Hyaloperonospora arabidopsidis (strain Emoy2)</name>
    <name type="common">Downy mildew agent</name>
    <name type="synonym">Peronospora arabidopsidis</name>
    <dbReference type="NCBI Taxonomy" id="559515"/>
    <lineage>
        <taxon>Eukaryota</taxon>
        <taxon>Sar</taxon>
        <taxon>Stramenopiles</taxon>
        <taxon>Oomycota</taxon>
        <taxon>Peronosporomycetes</taxon>
        <taxon>Peronosporales</taxon>
        <taxon>Peronosporaceae</taxon>
        <taxon>Hyaloperonospora</taxon>
    </lineage>
</organism>
<sequence length="183" mass="20791">MRRWKTSLTLVFVLSEPIGKCASDGVMEMLSQFIDLEKLAEEAAKDTVDDQVDAKPVDTAYPLASVEMDVLLQLYRDCRSNESTGLRTWCTGNEKDSYLDDDYHEKHKSCPDGVVTHPCTGRVLHSKKSMSAEDVVYLWPWKGLRCDPYTDPTTVTHMKRAIWRVSTVAGRYDNASALEPRRK</sequence>
<dbReference type="STRING" id="559515.M4BEN7"/>